<protein>
    <submittedName>
        <fullName evidence="14">TMEM175 family protein</fullName>
    </submittedName>
</protein>
<keyword evidence="10 13" id="KW-0472">Membrane</keyword>
<evidence type="ECO:0000256" key="11">
    <source>
        <dbReference type="ARBA" id="ARBA00023303"/>
    </source>
</evidence>
<gene>
    <name evidence="14" type="ORF">VA603_15140</name>
</gene>
<evidence type="ECO:0000256" key="7">
    <source>
        <dbReference type="ARBA" id="ARBA00022958"/>
    </source>
</evidence>
<dbReference type="EMBL" id="JAYFUH010000249">
    <property type="protein sequence ID" value="MEA5668882.1"/>
    <property type="molecule type" value="Genomic_DNA"/>
</dbReference>
<dbReference type="RefSeq" id="WP_323439340.1">
    <property type="nucleotide sequence ID" value="NZ_JAYFUH010000249.1"/>
</dbReference>
<dbReference type="Pfam" id="PF06736">
    <property type="entry name" value="TMEM175"/>
    <property type="match status" value="1"/>
</dbReference>
<evidence type="ECO:0000256" key="3">
    <source>
        <dbReference type="ARBA" id="ARBA00022448"/>
    </source>
</evidence>
<keyword evidence="3" id="KW-0813">Transport</keyword>
<evidence type="ECO:0000256" key="1">
    <source>
        <dbReference type="ARBA" id="ARBA00004141"/>
    </source>
</evidence>
<evidence type="ECO:0000256" key="12">
    <source>
        <dbReference type="ARBA" id="ARBA00034430"/>
    </source>
</evidence>
<feature type="transmembrane region" description="Helical" evidence="13">
    <location>
        <begin position="70"/>
        <end position="92"/>
    </location>
</feature>
<evidence type="ECO:0000256" key="6">
    <source>
        <dbReference type="ARBA" id="ARBA00022826"/>
    </source>
</evidence>
<evidence type="ECO:0000313" key="14">
    <source>
        <dbReference type="EMBL" id="MEA5668882.1"/>
    </source>
</evidence>
<sequence>MGKGRLEAFSDGVMAIIITIMVLEVKTPEGGTLQALRPLIPTLLAYLLSFIYVGIYWNNHHHLLQACKRISGSVLWANLHLLFWLSLLPFATRWMDDYYLLPLPTAAYGCVLLAAAIAYAFLQQRIVVAEGRESTLREVLGRDWKGKLSPLLYLTGIGVSFVQVHVAQAIYVGVALMWLIPDRRIERGLAVDPPAP</sequence>
<feature type="transmembrane region" description="Helical" evidence="13">
    <location>
        <begin position="98"/>
        <end position="122"/>
    </location>
</feature>
<keyword evidence="5 13" id="KW-0812">Transmembrane</keyword>
<dbReference type="PANTHER" id="PTHR31462">
    <property type="entry name" value="ENDOSOMAL/LYSOSOMAL POTASSIUM CHANNEL TMEM175"/>
    <property type="match status" value="1"/>
</dbReference>
<keyword evidence="15" id="KW-1185">Reference proteome</keyword>
<organism evidence="14 15">
    <name type="scientific">Stenotrophomonas capsici</name>
    <dbReference type="NCBI Taxonomy" id="3110230"/>
    <lineage>
        <taxon>Bacteria</taxon>
        <taxon>Pseudomonadati</taxon>
        <taxon>Pseudomonadota</taxon>
        <taxon>Gammaproteobacteria</taxon>
        <taxon>Lysobacterales</taxon>
        <taxon>Lysobacteraceae</taxon>
        <taxon>Stenotrophomonas</taxon>
    </lineage>
</organism>
<evidence type="ECO:0000256" key="9">
    <source>
        <dbReference type="ARBA" id="ARBA00023065"/>
    </source>
</evidence>
<keyword evidence="9" id="KW-0406">Ion transport</keyword>
<keyword evidence="11" id="KW-0407">Ion channel</keyword>
<keyword evidence="6" id="KW-0631">Potassium channel</keyword>
<accession>A0ABU5V7F5</accession>
<proteinExistence type="inferred from homology"/>
<evidence type="ECO:0000256" key="13">
    <source>
        <dbReference type="SAM" id="Phobius"/>
    </source>
</evidence>
<feature type="transmembrane region" description="Helical" evidence="13">
    <location>
        <begin position="39"/>
        <end position="58"/>
    </location>
</feature>
<comment type="subcellular location">
    <subcellularLocation>
        <location evidence="1">Membrane</location>
        <topology evidence="1">Multi-pass membrane protein</topology>
    </subcellularLocation>
</comment>
<evidence type="ECO:0000256" key="10">
    <source>
        <dbReference type="ARBA" id="ARBA00023136"/>
    </source>
</evidence>
<evidence type="ECO:0000256" key="8">
    <source>
        <dbReference type="ARBA" id="ARBA00022989"/>
    </source>
</evidence>
<keyword evidence="8 13" id="KW-1133">Transmembrane helix</keyword>
<evidence type="ECO:0000256" key="2">
    <source>
        <dbReference type="ARBA" id="ARBA00006920"/>
    </source>
</evidence>
<feature type="transmembrane region" description="Helical" evidence="13">
    <location>
        <begin position="151"/>
        <end position="180"/>
    </location>
</feature>
<evidence type="ECO:0000256" key="5">
    <source>
        <dbReference type="ARBA" id="ARBA00022692"/>
    </source>
</evidence>
<keyword evidence="4" id="KW-0633">Potassium transport</keyword>
<comment type="caution">
    <text evidence="14">The sequence shown here is derived from an EMBL/GenBank/DDBJ whole genome shotgun (WGS) entry which is preliminary data.</text>
</comment>
<keyword evidence="7" id="KW-0630">Potassium</keyword>
<reference evidence="14 15" key="1">
    <citation type="submission" date="2023-12" db="EMBL/GenBank/DDBJ databases">
        <title>Stenotrophomonas guangdongensis sp. nov., isolated from wilted pepper plants (Capsicum annuum).</title>
        <authorList>
            <person name="Qiu M."/>
            <person name="Li Y."/>
            <person name="Liu Q."/>
            <person name="Zhang X."/>
            <person name="Huang Y."/>
            <person name="Guo R."/>
            <person name="Hu M."/>
            <person name="Zhou J."/>
            <person name="Zhou X."/>
        </authorList>
    </citation>
    <scope>NUCLEOTIDE SEQUENCE [LARGE SCALE GENOMIC DNA]</scope>
    <source>
        <strain evidence="14 15">MH1</strain>
    </source>
</reference>
<comment type="catalytic activity">
    <reaction evidence="12">
        <text>K(+)(in) = K(+)(out)</text>
        <dbReference type="Rhea" id="RHEA:29463"/>
        <dbReference type="ChEBI" id="CHEBI:29103"/>
    </reaction>
</comment>
<evidence type="ECO:0000256" key="4">
    <source>
        <dbReference type="ARBA" id="ARBA00022538"/>
    </source>
</evidence>
<dbReference type="InterPro" id="IPR010617">
    <property type="entry name" value="TMEM175-like"/>
</dbReference>
<name>A0ABU5V7F5_9GAMM</name>
<comment type="similarity">
    <text evidence="2">Belongs to the TMEM175 family.</text>
</comment>
<feature type="transmembrane region" description="Helical" evidence="13">
    <location>
        <begin position="9"/>
        <end position="27"/>
    </location>
</feature>
<dbReference type="PANTHER" id="PTHR31462:SF5">
    <property type="entry name" value="ENDOSOMAL_LYSOSOMAL PROTON CHANNEL TMEM175"/>
    <property type="match status" value="1"/>
</dbReference>
<evidence type="ECO:0000313" key="15">
    <source>
        <dbReference type="Proteomes" id="UP001301653"/>
    </source>
</evidence>
<dbReference type="Proteomes" id="UP001301653">
    <property type="component" value="Unassembled WGS sequence"/>
</dbReference>